<dbReference type="RefSeq" id="WP_083038841.1">
    <property type="nucleotide sequence ID" value="NZ_CP020557.1"/>
</dbReference>
<evidence type="ECO:0000256" key="2">
    <source>
        <dbReference type="ARBA" id="ARBA00022722"/>
    </source>
</evidence>
<dbReference type="InterPro" id="IPR014883">
    <property type="entry name" value="VRR_NUC"/>
</dbReference>
<evidence type="ECO:0000313" key="5">
    <source>
        <dbReference type="EMBL" id="ARF67233.1"/>
    </source>
</evidence>
<evidence type="ECO:0000256" key="1">
    <source>
        <dbReference type="ARBA" id="ARBA00001946"/>
    </source>
</evidence>
<evidence type="ECO:0000259" key="4">
    <source>
        <dbReference type="SMART" id="SM00990"/>
    </source>
</evidence>
<comment type="cofactor">
    <cofactor evidence="1">
        <name>Mg(2+)</name>
        <dbReference type="ChEBI" id="CHEBI:18420"/>
    </cofactor>
</comment>
<gene>
    <name evidence="5" type="ORF">B7C51_04490</name>
</gene>
<feature type="domain" description="VRR-NUC" evidence="4">
    <location>
        <begin position="1"/>
        <end position="81"/>
    </location>
</feature>
<accession>A0A1V0UPM5</accession>
<dbReference type="Gene3D" id="3.40.1350.10">
    <property type="match status" value="1"/>
</dbReference>
<evidence type="ECO:0000256" key="3">
    <source>
        <dbReference type="ARBA" id="ARBA00022801"/>
    </source>
</evidence>
<evidence type="ECO:0000313" key="6">
    <source>
        <dbReference type="Proteomes" id="UP000192727"/>
    </source>
</evidence>
<dbReference type="InterPro" id="IPR011856">
    <property type="entry name" value="tRNA_endonuc-like_dom_sf"/>
</dbReference>
<dbReference type="GO" id="GO:0003676">
    <property type="term" value="F:nucleic acid binding"/>
    <property type="evidence" value="ECO:0007669"/>
    <property type="project" value="InterPro"/>
</dbReference>
<dbReference type="Proteomes" id="UP000192727">
    <property type="component" value="Chromosome"/>
</dbReference>
<dbReference type="GO" id="GO:0004518">
    <property type="term" value="F:nuclease activity"/>
    <property type="evidence" value="ECO:0007669"/>
    <property type="project" value="UniProtKB-KW"/>
</dbReference>
<dbReference type="AlphaFoldDB" id="A0A1V0UPM5"/>
<sequence>MLEKHLERKLVREISAIGGLALKWVAPGHRGVPDRIIILPGGRTAFVEMKAPGGQPRPLQVKWHNTLRGLGHTVAVIDSLEGVDSFVKDVAE</sequence>
<dbReference type="EMBL" id="CP020557">
    <property type="protein sequence ID" value="ARF67233.1"/>
    <property type="molecule type" value="Genomic_DNA"/>
</dbReference>
<dbReference type="SMART" id="SM00990">
    <property type="entry name" value="VRR_NUC"/>
    <property type="match status" value="1"/>
</dbReference>
<reference evidence="5 6" key="1">
    <citation type="submission" date="2017-03" db="EMBL/GenBank/DDBJ databases">
        <title>Paenibacillus larvae genome sequencing.</title>
        <authorList>
            <person name="Dingman D.W."/>
        </authorList>
    </citation>
    <scope>NUCLEOTIDE SEQUENCE [LARGE SCALE GENOMIC DNA]</scope>
    <source>
        <strain evidence="5 6">SAG 10367</strain>
    </source>
</reference>
<dbReference type="GO" id="GO:0016788">
    <property type="term" value="F:hydrolase activity, acting on ester bonds"/>
    <property type="evidence" value="ECO:0007669"/>
    <property type="project" value="InterPro"/>
</dbReference>
<organism evidence="5 6">
    <name type="scientific">Paenibacillus larvae subsp. pulvifaciens</name>
    <dbReference type="NCBI Taxonomy" id="1477"/>
    <lineage>
        <taxon>Bacteria</taxon>
        <taxon>Bacillati</taxon>
        <taxon>Bacillota</taxon>
        <taxon>Bacilli</taxon>
        <taxon>Bacillales</taxon>
        <taxon>Paenibacillaceae</taxon>
        <taxon>Paenibacillus</taxon>
    </lineage>
</organism>
<keyword evidence="2" id="KW-0540">Nuclease</keyword>
<proteinExistence type="predicted"/>
<keyword evidence="3" id="KW-0378">Hydrolase</keyword>
<name>A0A1V0UPM5_9BACL</name>
<protein>
    <submittedName>
        <fullName evidence="5">Nuclease</fullName>
    </submittedName>
</protein>